<evidence type="ECO:0000313" key="1">
    <source>
        <dbReference type="EMBL" id="JAI02824.1"/>
    </source>
</evidence>
<organism evidence="1">
    <name type="scientific">Anguilla anguilla</name>
    <name type="common">European freshwater eel</name>
    <name type="synonym">Muraena anguilla</name>
    <dbReference type="NCBI Taxonomy" id="7936"/>
    <lineage>
        <taxon>Eukaryota</taxon>
        <taxon>Metazoa</taxon>
        <taxon>Chordata</taxon>
        <taxon>Craniata</taxon>
        <taxon>Vertebrata</taxon>
        <taxon>Euteleostomi</taxon>
        <taxon>Actinopterygii</taxon>
        <taxon>Neopterygii</taxon>
        <taxon>Teleostei</taxon>
        <taxon>Anguilliformes</taxon>
        <taxon>Anguillidae</taxon>
        <taxon>Anguilla</taxon>
    </lineage>
</organism>
<dbReference type="EMBL" id="GBXM01005754">
    <property type="protein sequence ID" value="JAI02824.1"/>
    <property type="molecule type" value="Transcribed_RNA"/>
</dbReference>
<proteinExistence type="predicted"/>
<reference evidence="1" key="1">
    <citation type="submission" date="2014-11" db="EMBL/GenBank/DDBJ databases">
        <authorList>
            <person name="Amaro Gonzalez C."/>
        </authorList>
    </citation>
    <scope>NUCLEOTIDE SEQUENCE</scope>
</reference>
<name>A0A0E9XM99_ANGAN</name>
<sequence length="21" mass="2490">MELIILEDFQAMFLSILDSNF</sequence>
<dbReference type="AlphaFoldDB" id="A0A0E9XM99"/>
<protein>
    <submittedName>
        <fullName evidence="1">Uncharacterized protein</fullName>
    </submittedName>
</protein>
<accession>A0A0E9XM99</accession>
<reference evidence="1" key="2">
    <citation type="journal article" date="2015" name="Fish Shellfish Immunol.">
        <title>Early steps in the European eel (Anguilla anguilla)-Vibrio vulnificus interaction in the gills: Role of the RtxA13 toxin.</title>
        <authorList>
            <person name="Callol A."/>
            <person name="Pajuelo D."/>
            <person name="Ebbesson L."/>
            <person name="Teles M."/>
            <person name="MacKenzie S."/>
            <person name="Amaro C."/>
        </authorList>
    </citation>
    <scope>NUCLEOTIDE SEQUENCE</scope>
</reference>